<gene>
    <name evidence="2" type="ORF">GUJ93_ZPchr0004g38928</name>
</gene>
<feature type="domain" description="Glycosyl transferase CAP10" evidence="1">
    <location>
        <begin position="1"/>
        <end position="92"/>
    </location>
</feature>
<organism evidence="2 3">
    <name type="scientific">Zizania palustris</name>
    <name type="common">Northern wild rice</name>
    <dbReference type="NCBI Taxonomy" id="103762"/>
    <lineage>
        <taxon>Eukaryota</taxon>
        <taxon>Viridiplantae</taxon>
        <taxon>Streptophyta</taxon>
        <taxon>Embryophyta</taxon>
        <taxon>Tracheophyta</taxon>
        <taxon>Spermatophyta</taxon>
        <taxon>Magnoliopsida</taxon>
        <taxon>Liliopsida</taxon>
        <taxon>Poales</taxon>
        <taxon>Poaceae</taxon>
        <taxon>BOP clade</taxon>
        <taxon>Oryzoideae</taxon>
        <taxon>Oryzeae</taxon>
        <taxon>Zizaniinae</taxon>
        <taxon>Zizania</taxon>
    </lineage>
</organism>
<accession>A0A8J5VFX3</accession>
<keyword evidence="3" id="KW-1185">Reference proteome</keyword>
<evidence type="ECO:0000259" key="1">
    <source>
        <dbReference type="Pfam" id="PF05686"/>
    </source>
</evidence>
<dbReference type="PANTHER" id="PTHR12203:SF99">
    <property type="entry name" value="OS04G0534100 PROTEIN"/>
    <property type="match status" value="1"/>
</dbReference>
<protein>
    <recommendedName>
        <fullName evidence="1">Glycosyl transferase CAP10 domain-containing protein</fullName>
    </recommendedName>
</protein>
<evidence type="ECO:0000313" key="2">
    <source>
        <dbReference type="EMBL" id="KAG8065445.1"/>
    </source>
</evidence>
<comment type="caution">
    <text evidence="2">The sequence shown here is derived from an EMBL/GenBank/DDBJ whole genome shotgun (WGS) entry which is preliminary data.</text>
</comment>
<name>A0A8J5VFX3_ZIZPA</name>
<reference evidence="2" key="2">
    <citation type="submission" date="2021-02" db="EMBL/GenBank/DDBJ databases">
        <authorList>
            <person name="Kimball J.A."/>
            <person name="Haas M.W."/>
            <person name="Macchietto M."/>
            <person name="Kono T."/>
            <person name="Duquette J."/>
            <person name="Shao M."/>
        </authorList>
    </citation>
    <scope>NUCLEOTIDE SEQUENCE</scope>
    <source>
        <tissue evidence="2">Fresh leaf tissue</tissue>
    </source>
</reference>
<dbReference type="AlphaFoldDB" id="A0A8J5VFX3"/>
<dbReference type="Proteomes" id="UP000729402">
    <property type="component" value="Unassembled WGS sequence"/>
</dbReference>
<evidence type="ECO:0000313" key="3">
    <source>
        <dbReference type="Proteomes" id="UP000729402"/>
    </source>
</evidence>
<sequence>MDHVYDYMLHLLIEYAKLQRFTPTKPPVAVEICPECLACQAEGLEKEFLMESMARSAHDAAPCDFPSTFNTQELTILKQRKANSIKQIQTLEKRAGRA</sequence>
<reference evidence="2" key="1">
    <citation type="journal article" date="2021" name="bioRxiv">
        <title>Whole Genome Assembly and Annotation of Northern Wild Rice, Zizania palustris L., Supports a Whole Genome Duplication in the Zizania Genus.</title>
        <authorList>
            <person name="Haas M."/>
            <person name="Kono T."/>
            <person name="Macchietto M."/>
            <person name="Millas R."/>
            <person name="McGilp L."/>
            <person name="Shao M."/>
            <person name="Duquette J."/>
            <person name="Hirsch C.N."/>
            <person name="Kimball J."/>
        </authorList>
    </citation>
    <scope>NUCLEOTIDE SEQUENCE</scope>
    <source>
        <tissue evidence="2">Fresh leaf tissue</tissue>
    </source>
</reference>
<dbReference type="PANTHER" id="PTHR12203">
    <property type="entry name" value="KDEL LYS-ASP-GLU-LEU CONTAINING - RELATED"/>
    <property type="match status" value="1"/>
</dbReference>
<proteinExistence type="predicted"/>
<dbReference type="Pfam" id="PF05686">
    <property type="entry name" value="Glyco_transf_90"/>
    <property type="match status" value="1"/>
</dbReference>
<dbReference type="InterPro" id="IPR051091">
    <property type="entry name" value="O-Glucosyltr/Glycosyltrsf_90"/>
</dbReference>
<dbReference type="OrthoDB" id="202415at2759"/>
<dbReference type="EMBL" id="JAAALK010000285">
    <property type="protein sequence ID" value="KAG8065445.1"/>
    <property type="molecule type" value="Genomic_DNA"/>
</dbReference>
<dbReference type="InterPro" id="IPR006598">
    <property type="entry name" value="CAP10"/>
</dbReference>